<name>A0ACB8SC37_9AGAM</name>
<sequence>MQSEPHQPLGAEGVDDFEDFSNCVIREGQDILFRAVPQKLIALQRLIDSMGSTSSPFHSSAAPIGTDTTVYPPPEGSALVDLGRDNVNAGPRYTNVMLAHRASVPVLDIVRQECEQMEEYFSKVLLWFYLTRPDIDEFNTDKDDYSDGPRGSAPRCAESGMNLVARWRSEATDPYLERAKICSKLLKYPHLEDYAMALREFDVKELLGARHVLFTMRDHYAALAGLGRKYMKQLQDRKPCHESV</sequence>
<evidence type="ECO:0000313" key="1">
    <source>
        <dbReference type="EMBL" id="KAI0053456.1"/>
    </source>
</evidence>
<keyword evidence="1" id="KW-0647">Proteasome</keyword>
<gene>
    <name evidence="1" type="ORF">FA95DRAFT_1552512</name>
</gene>
<protein>
    <submittedName>
        <fullName evidence="1">Proteasome activator pa28, REG alpha/beta subunit</fullName>
    </submittedName>
</protein>
<organism evidence="1 2">
    <name type="scientific">Auriscalpium vulgare</name>
    <dbReference type="NCBI Taxonomy" id="40419"/>
    <lineage>
        <taxon>Eukaryota</taxon>
        <taxon>Fungi</taxon>
        <taxon>Dikarya</taxon>
        <taxon>Basidiomycota</taxon>
        <taxon>Agaricomycotina</taxon>
        <taxon>Agaricomycetes</taxon>
        <taxon>Russulales</taxon>
        <taxon>Auriscalpiaceae</taxon>
        <taxon>Auriscalpium</taxon>
    </lineage>
</organism>
<proteinExistence type="predicted"/>
<evidence type="ECO:0000313" key="2">
    <source>
        <dbReference type="Proteomes" id="UP000814033"/>
    </source>
</evidence>
<keyword evidence="2" id="KW-1185">Reference proteome</keyword>
<dbReference type="EMBL" id="MU275840">
    <property type="protein sequence ID" value="KAI0053456.1"/>
    <property type="molecule type" value="Genomic_DNA"/>
</dbReference>
<comment type="caution">
    <text evidence="1">The sequence shown here is derived from an EMBL/GenBank/DDBJ whole genome shotgun (WGS) entry which is preliminary data.</text>
</comment>
<accession>A0ACB8SC37</accession>
<dbReference type="Proteomes" id="UP000814033">
    <property type="component" value="Unassembled WGS sequence"/>
</dbReference>
<reference evidence="1" key="1">
    <citation type="submission" date="2021-02" db="EMBL/GenBank/DDBJ databases">
        <authorList>
            <consortium name="DOE Joint Genome Institute"/>
            <person name="Ahrendt S."/>
            <person name="Looney B.P."/>
            <person name="Miyauchi S."/>
            <person name="Morin E."/>
            <person name="Drula E."/>
            <person name="Courty P.E."/>
            <person name="Chicoki N."/>
            <person name="Fauchery L."/>
            <person name="Kohler A."/>
            <person name="Kuo A."/>
            <person name="Labutti K."/>
            <person name="Pangilinan J."/>
            <person name="Lipzen A."/>
            <person name="Riley R."/>
            <person name="Andreopoulos W."/>
            <person name="He G."/>
            <person name="Johnson J."/>
            <person name="Barry K.W."/>
            <person name="Grigoriev I.V."/>
            <person name="Nagy L."/>
            <person name="Hibbett D."/>
            <person name="Henrissat B."/>
            <person name="Matheny P.B."/>
            <person name="Labbe J."/>
            <person name="Martin F."/>
        </authorList>
    </citation>
    <scope>NUCLEOTIDE SEQUENCE</scope>
    <source>
        <strain evidence="1">FP105234-sp</strain>
    </source>
</reference>
<reference evidence="1" key="2">
    <citation type="journal article" date="2022" name="New Phytol.">
        <title>Evolutionary transition to the ectomycorrhizal habit in the genomes of a hyperdiverse lineage of mushroom-forming fungi.</title>
        <authorList>
            <person name="Looney B."/>
            <person name="Miyauchi S."/>
            <person name="Morin E."/>
            <person name="Drula E."/>
            <person name="Courty P.E."/>
            <person name="Kohler A."/>
            <person name="Kuo A."/>
            <person name="LaButti K."/>
            <person name="Pangilinan J."/>
            <person name="Lipzen A."/>
            <person name="Riley R."/>
            <person name="Andreopoulos W."/>
            <person name="He G."/>
            <person name="Johnson J."/>
            <person name="Nolan M."/>
            <person name="Tritt A."/>
            <person name="Barry K.W."/>
            <person name="Grigoriev I.V."/>
            <person name="Nagy L.G."/>
            <person name="Hibbett D."/>
            <person name="Henrissat B."/>
            <person name="Matheny P.B."/>
            <person name="Labbe J."/>
            <person name="Martin F.M."/>
        </authorList>
    </citation>
    <scope>NUCLEOTIDE SEQUENCE</scope>
    <source>
        <strain evidence="1">FP105234-sp</strain>
    </source>
</reference>